<reference evidence="2 5" key="3">
    <citation type="journal article" date="2014" name="Environ. Microbiol.">
        <title>Halorhabdus tiamatea: proteogenomics and glycosidase activity measurements identify the first cultivated euryarchaeon from a deep-sea anoxic brine lake as potential polysaccharide degrader.</title>
        <authorList>
            <person name="Werner J."/>
            <person name="Ferrer M."/>
            <person name="Michel G."/>
            <person name="Mann A.J."/>
            <person name="Huang S."/>
            <person name="Juarez S."/>
            <person name="Ciordia S."/>
            <person name="Albar J.P."/>
            <person name="Alcaide M."/>
            <person name="La Cono V."/>
            <person name="Yakimov M.M."/>
            <person name="Antunes A."/>
            <person name="Taborda M."/>
            <person name="Da Costa M.S."/>
            <person name="Amann R.I."/>
            <person name="Gloeckner F.O."/>
            <person name="Golyshina O.V."/>
            <person name="Golyshin P.N."/>
            <person name="Teeling H."/>
        </authorList>
    </citation>
    <scope>NUCLEOTIDE SEQUENCE [LARGE SCALE GENOMIC DNA]</scope>
    <source>
        <strain evidence="5">SARL4B</strain>
        <strain evidence="2">Type strain: SARL4B</strain>
    </source>
</reference>
<keyword evidence="1" id="KW-0812">Transmembrane</keyword>
<evidence type="ECO:0000313" key="5">
    <source>
        <dbReference type="Proteomes" id="UP000015381"/>
    </source>
</evidence>
<organism evidence="3 4">
    <name type="scientific">Halorhabdus tiamatea SARL4B</name>
    <dbReference type="NCBI Taxonomy" id="1033806"/>
    <lineage>
        <taxon>Archaea</taxon>
        <taxon>Methanobacteriati</taxon>
        <taxon>Methanobacteriota</taxon>
        <taxon>Stenosarchaea group</taxon>
        <taxon>Halobacteria</taxon>
        <taxon>Halobacteriales</taxon>
        <taxon>Haloarculaceae</taxon>
        <taxon>Halorhabdus</taxon>
    </lineage>
</organism>
<dbReference type="InterPro" id="IPR043941">
    <property type="entry name" value="EMC6-arch"/>
</dbReference>
<keyword evidence="1" id="KW-0472">Membrane</keyword>
<dbReference type="AlphaFoldDB" id="F7PMZ7"/>
<name>F7PMZ7_9EURY</name>
<dbReference type="OrthoDB" id="50040at2157"/>
<keyword evidence="5" id="KW-1185">Reference proteome</keyword>
<evidence type="ECO:0000313" key="3">
    <source>
        <dbReference type="EMBL" id="ERJ07704.1"/>
    </source>
</evidence>
<reference evidence="3 4" key="1">
    <citation type="journal article" date="2011" name="J. Bacteriol.">
        <title>Genome sequence of Halorhabdus tiamatea, the first archaeon isolated from a deep-sea anoxic brine lake.</title>
        <authorList>
            <person name="Antunes A."/>
            <person name="Alam I."/>
            <person name="Bajic V.B."/>
            <person name="Stingl U."/>
        </authorList>
    </citation>
    <scope>NUCLEOTIDE SEQUENCE [LARGE SCALE GENOMIC DNA]</scope>
    <source>
        <strain evidence="3 4">SARL4B</strain>
    </source>
</reference>
<evidence type="ECO:0000256" key="1">
    <source>
        <dbReference type="SAM" id="Phobius"/>
    </source>
</evidence>
<feature type="transmembrane region" description="Helical" evidence="1">
    <location>
        <begin position="75"/>
        <end position="94"/>
    </location>
</feature>
<dbReference type="Pfam" id="PF19094">
    <property type="entry name" value="EMC6_arch"/>
    <property type="match status" value="1"/>
</dbReference>
<dbReference type="EMBL" id="AFNT02000001">
    <property type="protein sequence ID" value="ERJ07704.1"/>
    <property type="molecule type" value="Genomic_DNA"/>
</dbReference>
<feature type="transmembrane region" description="Helical" evidence="1">
    <location>
        <begin position="44"/>
        <end position="63"/>
    </location>
</feature>
<keyword evidence="1" id="KW-1133">Transmembrane helix</keyword>
<accession>F7PMZ7</accession>
<protein>
    <submittedName>
        <fullName evidence="3">Uncharacterized protein</fullName>
    </submittedName>
</protein>
<reference evidence="3 4" key="2">
    <citation type="journal article" date="2013" name="PLoS ONE">
        <title>INDIGO - INtegrated Data Warehouse of MIcrobial GenOmes with Examples from the Red Sea Extremophiles.</title>
        <authorList>
            <person name="Alam I."/>
            <person name="Antunes A."/>
            <person name="Kamau A.A."/>
            <person name="Ba Alawi W."/>
            <person name="Kalkatawi M."/>
            <person name="Stingl U."/>
            <person name="Bajic V.B."/>
        </authorList>
    </citation>
    <scope>NUCLEOTIDE SEQUENCE [LARGE SCALE GENOMIC DNA]</scope>
    <source>
        <strain evidence="3 4">SARL4B</strain>
    </source>
</reference>
<evidence type="ECO:0000313" key="4">
    <source>
        <dbReference type="Proteomes" id="UP000003861"/>
    </source>
</evidence>
<evidence type="ECO:0000313" key="2">
    <source>
        <dbReference type="EMBL" id="CCQ32638.1"/>
    </source>
</evidence>
<sequence length="97" mass="10116">MATETSRTLTGHARSVTVTALSTIGGVIAGVASDALFTVGDSQSALGLVIAAAVLQFPVFYAVGVDVGDFSAKDYLYVGFMTFSLWFVTWSILLTTA</sequence>
<dbReference type="HOGENOM" id="CLU_144574_1_0_2"/>
<dbReference type="STRING" id="1033806.HTIA_0493"/>
<feature type="transmembrane region" description="Helical" evidence="1">
    <location>
        <begin position="16"/>
        <end position="37"/>
    </location>
</feature>
<dbReference type="KEGG" id="hti:HTIA_0493"/>
<gene>
    <name evidence="3" type="ORF">HLRTI_000073</name>
    <name evidence="2" type="ORF">HTIA_0493</name>
</gene>
<dbReference type="eggNOG" id="arCOG02206">
    <property type="taxonomic scope" value="Archaea"/>
</dbReference>
<dbReference type="PATRIC" id="fig|1033806.12.peg.490"/>
<proteinExistence type="predicted"/>
<dbReference type="EMBL" id="HF571520">
    <property type="protein sequence ID" value="CCQ32638.1"/>
    <property type="molecule type" value="Genomic_DNA"/>
</dbReference>
<dbReference type="RefSeq" id="WP_008527379.1">
    <property type="nucleotide sequence ID" value="NC_021921.1"/>
</dbReference>
<dbReference type="Proteomes" id="UP000015381">
    <property type="component" value="Chromosome I"/>
</dbReference>
<dbReference type="Proteomes" id="UP000003861">
    <property type="component" value="Unassembled WGS sequence"/>
</dbReference>
<dbReference type="GeneID" id="23798172"/>